<dbReference type="Pfam" id="PF01798">
    <property type="entry name" value="Nop"/>
    <property type="match status" value="1"/>
</dbReference>
<dbReference type="PROSITE" id="PS51358">
    <property type="entry name" value="NOP"/>
    <property type="match status" value="1"/>
</dbReference>
<evidence type="ECO:0000256" key="6">
    <source>
        <dbReference type="ARBA" id="ARBA00056216"/>
    </source>
</evidence>
<dbReference type="InterPro" id="IPR012976">
    <property type="entry name" value="NOSIC"/>
</dbReference>
<feature type="compositionally biased region" description="Acidic residues" evidence="7">
    <location>
        <begin position="444"/>
        <end position="464"/>
    </location>
</feature>
<dbReference type="FunFam" id="1.10.287.4070:FF:000002">
    <property type="entry name" value="Nucleolar protein 56"/>
    <property type="match status" value="1"/>
</dbReference>
<dbReference type="GO" id="GO:0031428">
    <property type="term" value="C:box C/D methylation guide snoRNP complex"/>
    <property type="evidence" value="ECO:0007669"/>
    <property type="project" value="InterPro"/>
</dbReference>
<dbReference type="InterPro" id="IPR045056">
    <property type="entry name" value="Nop56/Nop58"/>
</dbReference>
<dbReference type="InterPro" id="IPR012974">
    <property type="entry name" value="NOP58/56_N"/>
</dbReference>
<reference evidence="10" key="2">
    <citation type="submission" date="2013-07" db="EMBL/GenBank/DDBJ databases">
        <authorList>
            <consortium name="The Broad Institute Genome Sequencing Platform"/>
            <person name="Cuomo C."/>
            <person name="Litvintseva A."/>
            <person name="Chen Y."/>
            <person name="Heitman J."/>
            <person name="Sun S."/>
            <person name="Springer D."/>
            <person name="Dromer F."/>
            <person name="Young S.K."/>
            <person name="Zeng Q."/>
            <person name="Gargeya S."/>
            <person name="Fitzgerald M."/>
            <person name="Abouelleil A."/>
            <person name="Alvarado L."/>
            <person name="Berlin A.M."/>
            <person name="Chapman S.B."/>
            <person name="Dewar J."/>
            <person name="Goldberg J."/>
            <person name="Griggs A."/>
            <person name="Gujja S."/>
            <person name="Hansen M."/>
            <person name="Howarth C."/>
            <person name="Imamovic A."/>
            <person name="Larimer J."/>
            <person name="McCowan C."/>
            <person name="Murphy C."/>
            <person name="Pearson M."/>
            <person name="Priest M."/>
            <person name="Roberts A."/>
            <person name="Saif S."/>
            <person name="Shea T."/>
            <person name="Sykes S."/>
            <person name="Wortman J."/>
            <person name="Nusbaum C."/>
            <person name="Birren B."/>
        </authorList>
    </citation>
    <scope>NUCLEOTIDE SEQUENCE</scope>
    <source>
        <strain evidence="10">CBS 10737</strain>
    </source>
</reference>
<dbReference type="SMART" id="SM00931">
    <property type="entry name" value="NOSIC"/>
    <property type="match status" value="1"/>
</dbReference>
<reference evidence="9" key="1">
    <citation type="submission" date="2013-07" db="EMBL/GenBank/DDBJ databases">
        <title>The Genome Sequence of Cryptococcus pinus CBS10737.</title>
        <authorList>
            <consortium name="The Broad Institute Genome Sequencing Platform"/>
            <person name="Cuomo C."/>
            <person name="Litvintseva A."/>
            <person name="Chen Y."/>
            <person name="Heitman J."/>
            <person name="Sun S."/>
            <person name="Springer D."/>
            <person name="Dromer F."/>
            <person name="Young S.K."/>
            <person name="Zeng Q."/>
            <person name="Gargeya S."/>
            <person name="Fitzgerald M."/>
            <person name="Abouelleil A."/>
            <person name="Alvarado L."/>
            <person name="Berlin A.M."/>
            <person name="Chapman S.B."/>
            <person name="Dewar J."/>
            <person name="Goldberg J."/>
            <person name="Griggs A."/>
            <person name="Gujja S."/>
            <person name="Hansen M."/>
            <person name="Howarth C."/>
            <person name="Imamovic A."/>
            <person name="Larimer J."/>
            <person name="McCowan C."/>
            <person name="Murphy C."/>
            <person name="Pearson M."/>
            <person name="Priest M."/>
            <person name="Roberts A."/>
            <person name="Saif S."/>
            <person name="Shea T."/>
            <person name="Sykes S."/>
            <person name="Wortman J."/>
            <person name="Nusbaum C."/>
            <person name="Birren B."/>
        </authorList>
    </citation>
    <scope>NUCLEOTIDE SEQUENCE [LARGE SCALE GENOMIC DNA]</scope>
    <source>
        <strain evidence="9">CBS 10737</strain>
    </source>
</reference>
<dbReference type="PANTHER" id="PTHR10894:SF0">
    <property type="entry name" value="NUCLEOLAR PROTEIN 56"/>
    <property type="match status" value="1"/>
</dbReference>
<evidence type="ECO:0000256" key="7">
    <source>
        <dbReference type="SAM" id="MobiDB-lite"/>
    </source>
</evidence>
<evidence type="ECO:0000256" key="1">
    <source>
        <dbReference type="ARBA" id="ARBA00004604"/>
    </source>
</evidence>
<feature type="compositionally biased region" description="Basic residues" evidence="7">
    <location>
        <begin position="506"/>
        <end position="520"/>
    </location>
</feature>
<feature type="domain" description="Nop" evidence="8">
    <location>
        <begin position="304"/>
        <end position="422"/>
    </location>
</feature>
<feature type="compositionally biased region" description="Basic residues" evidence="7">
    <location>
        <begin position="556"/>
        <end position="565"/>
    </location>
</feature>
<dbReference type="EMBL" id="CP144525">
    <property type="protein sequence ID" value="WWC71546.1"/>
    <property type="molecule type" value="Genomic_DNA"/>
</dbReference>
<dbReference type="Gene3D" id="1.10.287.4070">
    <property type="match status" value="1"/>
</dbReference>
<dbReference type="KEGG" id="kpin:30171962"/>
<reference evidence="9" key="3">
    <citation type="submission" date="2016-07" db="EMBL/GenBank/DDBJ databases">
        <title>Evolution of pathogenesis and genome organization in the Tremellales.</title>
        <authorList>
            <person name="Cuomo C."/>
            <person name="Litvintseva A."/>
            <person name="Heitman J."/>
            <person name="Chen Y."/>
            <person name="Sun S."/>
            <person name="Springer D."/>
            <person name="Dromer F."/>
            <person name="Young S."/>
            <person name="Zeng Q."/>
            <person name="Chapman S."/>
            <person name="Gujja S."/>
            <person name="Saif S."/>
            <person name="Birren B."/>
        </authorList>
    </citation>
    <scope>NUCLEOTIDE SEQUENCE</scope>
    <source>
        <strain evidence="9">CBS 10737</strain>
    </source>
</reference>
<name>A0A1B9I426_9TREE</name>
<dbReference type="Proteomes" id="UP000094020">
    <property type="component" value="Chromosome 7"/>
</dbReference>
<dbReference type="GO" id="GO:0030515">
    <property type="term" value="F:snoRNA binding"/>
    <property type="evidence" value="ECO:0007669"/>
    <property type="project" value="InterPro"/>
</dbReference>
<dbReference type="STRING" id="1296096.A0A1B9I426"/>
<reference evidence="10" key="4">
    <citation type="submission" date="2024-02" db="EMBL/GenBank/DDBJ databases">
        <title>Comparative genomics of Cryptococcus and Kwoniella reveals pathogenesis evolution and contrasting modes of karyotype evolution via chromosome fusion or intercentromeric recombination.</title>
        <authorList>
            <person name="Coelho M.A."/>
            <person name="David-Palma M."/>
            <person name="Shea T."/>
            <person name="Bowers K."/>
            <person name="McGinley-Smith S."/>
            <person name="Mohammad A.W."/>
            <person name="Gnirke A."/>
            <person name="Yurkov A.M."/>
            <person name="Nowrousian M."/>
            <person name="Sun S."/>
            <person name="Cuomo C.A."/>
            <person name="Heitman J."/>
        </authorList>
    </citation>
    <scope>NUCLEOTIDE SEQUENCE</scope>
    <source>
        <strain evidence="10">CBS 10737</strain>
    </source>
</reference>
<dbReference type="InterPro" id="IPR002687">
    <property type="entry name" value="Nop_dom"/>
</dbReference>
<dbReference type="InterPro" id="IPR036070">
    <property type="entry name" value="Nop_dom_sf"/>
</dbReference>
<dbReference type="Pfam" id="PF08156">
    <property type="entry name" value="NOP5NT"/>
    <property type="match status" value="1"/>
</dbReference>
<accession>A0A1B9I426</accession>
<keyword evidence="4" id="KW-0539">Nucleus</keyword>
<dbReference type="EMBL" id="KI894010">
    <property type="protein sequence ID" value="OCF50274.1"/>
    <property type="molecule type" value="Genomic_DNA"/>
</dbReference>
<evidence type="ECO:0000256" key="4">
    <source>
        <dbReference type="ARBA" id="ARBA00023242"/>
    </source>
</evidence>
<keyword evidence="3" id="KW-0690">Ribosome biogenesis</keyword>
<organism evidence="9">
    <name type="scientific">Kwoniella pini CBS 10737</name>
    <dbReference type="NCBI Taxonomy" id="1296096"/>
    <lineage>
        <taxon>Eukaryota</taxon>
        <taxon>Fungi</taxon>
        <taxon>Dikarya</taxon>
        <taxon>Basidiomycota</taxon>
        <taxon>Agaricomycotina</taxon>
        <taxon>Tremellomycetes</taxon>
        <taxon>Tremellales</taxon>
        <taxon>Cryptococcaceae</taxon>
        <taxon>Kwoniella</taxon>
    </lineage>
</organism>
<evidence type="ECO:0000313" key="9">
    <source>
        <dbReference type="EMBL" id="OCF50274.1"/>
    </source>
</evidence>
<evidence type="ECO:0000256" key="5">
    <source>
        <dbReference type="ARBA" id="ARBA00040742"/>
    </source>
</evidence>
<feature type="region of interest" description="Disordered" evidence="7">
    <location>
        <begin position="443"/>
        <end position="565"/>
    </location>
</feature>
<dbReference type="FunFam" id="1.10.246.90:FF:000001">
    <property type="entry name" value="Nucleolar protein 56"/>
    <property type="match status" value="1"/>
</dbReference>
<protein>
    <recommendedName>
        <fullName evidence="5">Nucleolar protein 56</fullName>
    </recommendedName>
</protein>
<dbReference type="InterPro" id="IPR042239">
    <property type="entry name" value="Nop_C"/>
</dbReference>
<comment type="function">
    <text evidence="6">Required for 60S ribosomal subunit synthesis.</text>
</comment>
<dbReference type="Gene3D" id="1.10.246.90">
    <property type="entry name" value="Nop domain"/>
    <property type="match status" value="1"/>
</dbReference>
<keyword evidence="11" id="KW-1185">Reference proteome</keyword>
<proteinExistence type="inferred from homology"/>
<comment type="subcellular location">
    <subcellularLocation>
        <location evidence="1">Nucleus</location>
        <location evidence="1">Nucleolus</location>
    </subcellularLocation>
</comment>
<evidence type="ECO:0000256" key="3">
    <source>
        <dbReference type="ARBA" id="ARBA00022517"/>
    </source>
</evidence>
<dbReference type="PANTHER" id="PTHR10894">
    <property type="entry name" value="NUCLEOLAR PROTEIN 5 NUCLEOLAR PROTEIN NOP5 NOP58"/>
    <property type="match status" value="1"/>
</dbReference>
<dbReference type="RefSeq" id="XP_019011493.1">
    <property type="nucleotide sequence ID" value="XM_019155339.1"/>
</dbReference>
<dbReference type="AlphaFoldDB" id="A0A1B9I426"/>
<evidence type="ECO:0000259" key="8">
    <source>
        <dbReference type="PROSITE" id="PS51358"/>
    </source>
</evidence>
<gene>
    <name evidence="9" type="ORF">I206_03593</name>
    <name evidence="10" type="ORF">I206_105504</name>
</gene>
<comment type="similarity">
    <text evidence="2">Belongs to the NOP5/NOP56 family.</text>
</comment>
<dbReference type="OrthoDB" id="6780543at2759"/>
<dbReference type="GO" id="GO:0032040">
    <property type="term" value="C:small-subunit processome"/>
    <property type="evidence" value="ECO:0007669"/>
    <property type="project" value="InterPro"/>
</dbReference>
<evidence type="ECO:0000313" key="10">
    <source>
        <dbReference type="EMBL" id="WWC71546.1"/>
    </source>
</evidence>
<sequence>MSGSLTHILFEGASGYALFTVSMQEEIAAKSKQLQDSINDITIFSRMIQLASFLPFTTAAQALENANDVSEGVLNDHLKNLLNLIVPNTAGKTNKKQSGVLLGVVERGLAGAIQGELGIPCDTSERALELIRGVRLHQEKILIKGGMQQGDVAIAQLGLGHSYSRGKVKFNVNRSDNMIIQAISLSDQLDKDLNTFSMRVREWYGWHFPELYKLVPDSHQYASLAVLIGDRTKMTEDLLEEMQTILDDDETRARNVLDAARASMGSDINEIDLINISNFAERVVKLAEYRKSLRRYLVEKMNVVAPNLSALIGETIAARLISHAGSLTNLAKYPASTVQILGAEKALFRALKTKGNTPKYGLIYHSTFIGRAGTKHKGRISRFLANKCSIACRIDCFSDVPTNKFGEALRAQVEERLNFFETGTPVSKNADAIQKALTAIAADLGDDEDEDDDEEGDVKEDDVADAVKQVEKDQKTKSTGGPLDPELAAIAGGLPSAVSTSTPSKKEKKEKKEKKDKKEKRKSEAMEIDTPQGEEKKSKKDKKEKKDKSEKEEKKDKKKKRKSEA</sequence>
<evidence type="ECO:0000256" key="2">
    <source>
        <dbReference type="ARBA" id="ARBA00009211"/>
    </source>
</evidence>
<feature type="compositionally biased region" description="Basic and acidic residues" evidence="7">
    <location>
        <begin position="544"/>
        <end position="555"/>
    </location>
</feature>
<dbReference type="GeneID" id="30171962"/>
<dbReference type="GO" id="GO:0042254">
    <property type="term" value="P:ribosome biogenesis"/>
    <property type="evidence" value="ECO:0007669"/>
    <property type="project" value="UniProtKB-KW"/>
</dbReference>
<dbReference type="SUPFAM" id="SSF89124">
    <property type="entry name" value="Nop domain"/>
    <property type="match status" value="1"/>
</dbReference>
<evidence type="ECO:0000313" key="11">
    <source>
        <dbReference type="Proteomes" id="UP000094020"/>
    </source>
</evidence>